<dbReference type="InterPro" id="IPR010359">
    <property type="entry name" value="IrrE_HExxH"/>
</dbReference>
<dbReference type="Pfam" id="PF06114">
    <property type="entry name" value="Peptidase_M78"/>
    <property type="match status" value="1"/>
</dbReference>
<dbReference type="Proteomes" id="UP000886743">
    <property type="component" value="Unassembled WGS sequence"/>
</dbReference>
<reference evidence="2" key="2">
    <citation type="journal article" date="2021" name="PeerJ">
        <title>Extensive microbial diversity within the chicken gut microbiome revealed by metagenomics and culture.</title>
        <authorList>
            <person name="Gilroy R."/>
            <person name="Ravi A."/>
            <person name="Getino M."/>
            <person name="Pursley I."/>
            <person name="Horton D.L."/>
            <person name="Alikhan N.F."/>
            <person name="Baker D."/>
            <person name="Gharbi K."/>
            <person name="Hall N."/>
            <person name="Watson M."/>
            <person name="Adriaenssens E.M."/>
            <person name="Foster-Nyarko E."/>
            <person name="Jarju S."/>
            <person name="Secka A."/>
            <person name="Antonio M."/>
            <person name="Oren A."/>
            <person name="Chaudhuri R.R."/>
            <person name="La Ragione R."/>
            <person name="Hildebrand F."/>
            <person name="Pallen M.J."/>
        </authorList>
    </citation>
    <scope>NUCLEOTIDE SEQUENCE</scope>
    <source>
        <strain evidence="2">4920</strain>
    </source>
</reference>
<gene>
    <name evidence="2" type="ORF">IAC74_03740</name>
</gene>
<evidence type="ECO:0000259" key="1">
    <source>
        <dbReference type="Pfam" id="PF06114"/>
    </source>
</evidence>
<evidence type="ECO:0000313" key="2">
    <source>
        <dbReference type="EMBL" id="HIV02662.1"/>
    </source>
</evidence>
<dbReference type="Gene3D" id="1.10.10.2910">
    <property type="match status" value="1"/>
</dbReference>
<accession>A0A9D1NHH3</accession>
<sequence>MPQYFISRERKNEIKDAVLDILRQSGVTSLPVNLNKIVKHYGIRCIGADRIAARSSKQAAGDDGYIIESGGSYVIVYNPRHVRGRVRFTIACQLAHIFLGHLGREASRATDLETAYFADELLMPLAVLDSLGCRSAERIAERCDVSLAAANIRLRDFARRDRYKKFNGETEYDLAFLRQFLFPPQSPATDNPK</sequence>
<protein>
    <submittedName>
        <fullName evidence="2">ImmA/IrrE family metallo-endopeptidase</fullName>
    </submittedName>
</protein>
<feature type="domain" description="IrrE N-terminal-like" evidence="1">
    <location>
        <begin position="65"/>
        <end position="154"/>
    </location>
</feature>
<evidence type="ECO:0000313" key="3">
    <source>
        <dbReference type="Proteomes" id="UP000886743"/>
    </source>
</evidence>
<name>A0A9D1NHH3_9FIRM</name>
<comment type="caution">
    <text evidence="2">The sequence shown here is derived from an EMBL/GenBank/DDBJ whole genome shotgun (WGS) entry which is preliminary data.</text>
</comment>
<organism evidence="2 3">
    <name type="scientific">Candidatus Aphodoplasma excrementigallinarum</name>
    <dbReference type="NCBI Taxonomy" id="2840673"/>
    <lineage>
        <taxon>Bacteria</taxon>
        <taxon>Bacillati</taxon>
        <taxon>Bacillota</taxon>
        <taxon>Clostridia</taxon>
        <taxon>Eubacteriales</taxon>
        <taxon>Candidatus Aphodoplasma</taxon>
    </lineage>
</organism>
<reference evidence="2" key="1">
    <citation type="submission" date="2020-10" db="EMBL/GenBank/DDBJ databases">
        <authorList>
            <person name="Gilroy R."/>
        </authorList>
    </citation>
    <scope>NUCLEOTIDE SEQUENCE</scope>
    <source>
        <strain evidence="2">4920</strain>
    </source>
</reference>
<dbReference type="EMBL" id="DVOF01000111">
    <property type="protein sequence ID" value="HIV02662.1"/>
    <property type="molecule type" value="Genomic_DNA"/>
</dbReference>
<proteinExistence type="predicted"/>
<dbReference type="AlphaFoldDB" id="A0A9D1NHH3"/>